<comment type="caution">
    <text evidence="2">The sequence shown here is derived from an EMBL/GenBank/DDBJ whole genome shotgun (WGS) entry which is preliminary data.</text>
</comment>
<gene>
    <name evidence="2" type="ORF">WG66_17809</name>
</gene>
<dbReference type="EMBL" id="LATX01002426">
    <property type="protein sequence ID" value="KTB29613.1"/>
    <property type="molecule type" value="Genomic_DNA"/>
</dbReference>
<feature type="compositionally biased region" description="Polar residues" evidence="1">
    <location>
        <begin position="73"/>
        <end position="82"/>
    </location>
</feature>
<dbReference type="AlphaFoldDB" id="A0A0W0EZW8"/>
<name>A0A0W0EZW8_MONRR</name>
<evidence type="ECO:0000313" key="3">
    <source>
        <dbReference type="Proteomes" id="UP000054988"/>
    </source>
</evidence>
<evidence type="ECO:0000256" key="1">
    <source>
        <dbReference type="SAM" id="MobiDB-lite"/>
    </source>
</evidence>
<proteinExistence type="predicted"/>
<organism evidence="2 3">
    <name type="scientific">Moniliophthora roreri</name>
    <name type="common">Frosty pod rot fungus</name>
    <name type="synonym">Monilia roreri</name>
    <dbReference type="NCBI Taxonomy" id="221103"/>
    <lineage>
        <taxon>Eukaryota</taxon>
        <taxon>Fungi</taxon>
        <taxon>Dikarya</taxon>
        <taxon>Basidiomycota</taxon>
        <taxon>Agaricomycotina</taxon>
        <taxon>Agaricomycetes</taxon>
        <taxon>Agaricomycetidae</taxon>
        <taxon>Agaricales</taxon>
        <taxon>Marasmiineae</taxon>
        <taxon>Marasmiaceae</taxon>
        <taxon>Moniliophthora</taxon>
    </lineage>
</organism>
<dbReference type="Proteomes" id="UP000054988">
    <property type="component" value="Unassembled WGS sequence"/>
</dbReference>
<sequence>MLDALCTPPNTPTALLNLPTTPPNSPTSLPSNITHTLELKKHKTYARMVCGGPPKKQKKAASEIQTDDVPANKKQTAQITDPEQTDDTRANKSQMAHIMMPVNQPKPCPMPKSGFNVEAHCQQVKKIYKDFKIKEPCNEMEKARRIVNQAVEVLASHEYVHGAEAVQAALSIPFNVDVKIMSMGP</sequence>
<reference evidence="2 3" key="1">
    <citation type="submission" date="2015-12" db="EMBL/GenBank/DDBJ databases">
        <title>Draft genome sequence of Moniliophthora roreri, the causal agent of frosty pod rot of cacao.</title>
        <authorList>
            <person name="Aime M.C."/>
            <person name="Diaz-Valderrama J.R."/>
            <person name="Kijpornyongpan T."/>
            <person name="Phillips-Mora W."/>
        </authorList>
    </citation>
    <scope>NUCLEOTIDE SEQUENCE [LARGE SCALE GENOMIC DNA]</scope>
    <source>
        <strain evidence="2 3">MCA 2952</strain>
    </source>
</reference>
<accession>A0A0W0EZW8</accession>
<evidence type="ECO:0000313" key="2">
    <source>
        <dbReference type="EMBL" id="KTB29613.1"/>
    </source>
</evidence>
<feature type="region of interest" description="Disordered" evidence="1">
    <location>
        <begin position="49"/>
        <end position="87"/>
    </location>
</feature>
<protein>
    <submittedName>
        <fullName evidence="2">Uncharacterized protein</fullName>
    </submittedName>
</protein>
<feature type="region of interest" description="Disordered" evidence="1">
    <location>
        <begin position="1"/>
        <end position="29"/>
    </location>
</feature>